<dbReference type="Proteomes" id="UP000248340">
    <property type="component" value="Unassembled WGS sequence"/>
</dbReference>
<reference evidence="2 3" key="1">
    <citation type="submission" date="2016-12" db="EMBL/GenBank/DDBJ databases">
        <title>The genomes of Aspergillus section Nigri reveals drivers in fungal speciation.</title>
        <authorList>
            <consortium name="DOE Joint Genome Institute"/>
            <person name="Vesth T.C."/>
            <person name="Nybo J."/>
            <person name="Theobald S."/>
            <person name="Brandl J."/>
            <person name="Frisvad J.C."/>
            <person name="Nielsen K.F."/>
            <person name="Lyhne E.K."/>
            <person name="Kogle M.E."/>
            <person name="Kuo A."/>
            <person name="Riley R."/>
            <person name="Clum A."/>
            <person name="Nolan M."/>
            <person name="Lipzen A."/>
            <person name="Salamov A."/>
            <person name="Henrissat B."/>
            <person name="Wiebenga A."/>
            <person name="De Vries R.P."/>
            <person name="Grigoriev I.V."/>
            <person name="Mortensen U.H."/>
            <person name="Andersen M.R."/>
            <person name="Baker S.E."/>
        </authorList>
    </citation>
    <scope>NUCLEOTIDE SEQUENCE [LARGE SCALE GENOMIC DNA]</scope>
    <source>
        <strain evidence="2 3">CBS 121591</strain>
    </source>
</reference>
<protein>
    <submittedName>
        <fullName evidence="2">Uncharacterized protein</fullName>
    </submittedName>
</protein>
<accession>A0A319CP85</accession>
<proteinExistence type="predicted"/>
<dbReference type="AlphaFoldDB" id="A0A319CP85"/>
<organism evidence="2 3">
    <name type="scientific">Aspergillus uvarum CBS 121591</name>
    <dbReference type="NCBI Taxonomy" id="1448315"/>
    <lineage>
        <taxon>Eukaryota</taxon>
        <taxon>Fungi</taxon>
        <taxon>Dikarya</taxon>
        <taxon>Ascomycota</taxon>
        <taxon>Pezizomycotina</taxon>
        <taxon>Eurotiomycetes</taxon>
        <taxon>Eurotiomycetidae</taxon>
        <taxon>Eurotiales</taxon>
        <taxon>Aspergillaceae</taxon>
        <taxon>Aspergillus</taxon>
        <taxon>Aspergillus subgen. Circumdati</taxon>
    </lineage>
</organism>
<evidence type="ECO:0000313" key="2">
    <source>
        <dbReference type="EMBL" id="PYH87256.1"/>
    </source>
</evidence>
<keyword evidence="3" id="KW-1185">Reference proteome</keyword>
<sequence length="199" mass="21172">MRGCRYTFLEFSSARSGVPYNHSIKNPDLCRLSAPDSIRFDLSVPAALGLRGRGRGLGRPTLPSTERTVHTLHRLMSSRTPPDLPYGPSATKSQGITRHCGQGGPETTGGPCRTAAAAAPASVRLSSHPVIPDHGLTHNLKLSSQSNAFKPGKGVKLPEGGRPPPPPHPDKKPALLETRSTALESIDTTTSVFILSNLF</sequence>
<dbReference type="EMBL" id="KZ821674">
    <property type="protein sequence ID" value="PYH87256.1"/>
    <property type="molecule type" value="Genomic_DNA"/>
</dbReference>
<feature type="region of interest" description="Disordered" evidence="1">
    <location>
        <begin position="128"/>
        <end position="174"/>
    </location>
</feature>
<gene>
    <name evidence="2" type="ORF">BO82DRAFT_6031</name>
</gene>
<dbReference type="VEuPathDB" id="FungiDB:BO82DRAFT_6031"/>
<feature type="region of interest" description="Disordered" evidence="1">
    <location>
        <begin position="77"/>
        <end position="113"/>
    </location>
</feature>
<name>A0A319CP85_9EURO</name>
<dbReference type="GeneID" id="37144120"/>
<evidence type="ECO:0000256" key="1">
    <source>
        <dbReference type="SAM" id="MobiDB-lite"/>
    </source>
</evidence>
<dbReference type="RefSeq" id="XP_025497456.1">
    <property type="nucleotide sequence ID" value="XM_025641378.1"/>
</dbReference>
<evidence type="ECO:0000313" key="3">
    <source>
        <dbReference type="Proteomes" id="UP000248340"/>
    </source>
</evidence>